<organism evidence="2 3">
    <name type="scientific">Dreissena polymorpha</name>
    <name type="common">Zebra mussel</name>
    <name type="synonym">Mytilus polymorpha</name>
    <dbReference type="NCBI Taxonomy" id="45954"/>
    <lineage>
        <taxon>Eukaryota</taxon>
        <taxon>Metazoa</taxon>
        <taxon>Spiralia</taxon>
        <taxon>Lophotrochozoa</taxon>
        <taxon>Mollusca</taxon>
        <taxon>Bivalvia</taxon>
        <taxon>Autobranchia</taxon>
        <taxon>Heteroconchia</taxon>
        <taxon>Euheterodonta</taxon>
        <taxon>Imparidentia</taxon>
        <taxon>Neoheterodontei</taxon>
        <taxon>Myida</taxon>
        <taxon>Dreissenoidea</taxon>
        <taxon>Dreissenidae</taxon>
        <taxon>Dreissena</taxon>
    </lineage>
</organism>
<dbReference type="Proteomes" id="UP000828390">
    <property type="component" value="Unassembled WGS sequence"/>
</dbReference>
<gene>
    <name evidence="2" type="ORF">DPMN_170666</name>
</gene>
<name>A0A9D4IDE1_DREPO</name>
<reference evidence="2" key="1">
    <citation type="journal article" date="2019" name="bioRxiv">
        <title>The Genome of the Zebra Mussel, Dreissena polymorpha: A Resource for Invasive Species Research.</title>
        <authorList>
            <person name="McCartney M.A."/>
            <person name="Auch B."/>
            <person name="Kono T."/>
            <person name="Mallez S."/>
            <person name="Zhang Y."/>
            <person name="Obille A."/>
            <person name="Becker A."/>
            <person name="Abrahante J.E."/>
            <person name="Garbe J."/>
            <person name="Badalamenti J.P."/>
            <person name="Herman A."/>
            <person name="Mangelson H."/>
            <person name="Liachko I."/>
            <person name="Sullivan S."/>
            <person name="Sone E.D."/>
            <person name="Koren S."/>
            <person name="Silverstein K.A.T."/>
            <person name="Beckman K.B."/>
            <person name="Gohl D.M."/>
        </authorList>
    </citation>
    <scope>NUCLEOTIDE SEQUENCE</scope>
    <source>
        <strain evidence="2">Duluth1</strain>
        <tissue evidence="2">Whole animal</tissue>
    </source>
</reference>
<evidence type="ECO:0000259" key="1">
    <source>
        <dbReference type="Pfam" id="PF25163"/>
    </source>
</evidence>
<proteinExistence type="predicted"/>
<dbReference type="AlphaFoldDB" id="A0A9D4IDE1"/>
<protein>
    <recommendedName>
        <fullName evidence="1">E3 ubiquitin-protein ligase RNF31 third UBA domain-containing protein</fullName>
    </recommendedName>
</protein>
<dbReference type="EMBL" id="JAIWYP010000009">
    <property type="protein sequence ID" value="KAH3769399.1"/>
    <property type="molecule type" value="Genomic_DNA"/>
</dbReference>
<feature type="domain" description="E3 ubiquitin-protein ligase RNF31 third UBA" evidence="1">
    <location>
        <begin position="7"/>
        <end position="46"/>
    </location>
</feature>
<reference evidence="2" key="2">
    <citation type="submission" date="2020-11" db="EMBL/GenBank/DDBJ databases">
        <authorList>
            <person name="McCartney M.A."/>
            <person name="Auch B."/>
            <person name="Kono T."/>
            <person name="Mallez S."/>
            <person name="Becker A."/>
            <person name="Gohl D.M."/>
            <person name="Silverstein K.A.T."/>
            <person name="Koren S."/>
            <person name="Bechman K.B."/>
            <person name="Herman A."/>
            <person name="Abrahante J.E."/>
            <person name="Garbe J."/>
        </authorList>
    </citation>
    <scope>NUCLEOTIDE SEQUENCE</scope>
    <source>
        <strain evidence="2">Duluth1</strain>
        <tissue evidence="2">Whole animal</tissue>
    </source>
</reference>
<evidence type="ECO:0000313" key="2">
    <source>
        <dbReference type="EMBL" id="KAH3769399.1"/>
    </source>
</evidence>
<comment type="caution">
    <text evidence="2">The sequence shown here is derived from an EMBL/GenBank/DDBJ whole genome shotgun (WGS) entry which is preliminary data.</text>
</comment>
<dbReference type="InterPro" id="IPR057426">
    <property type="entry name" value="RNF31_UBA_3"/>
</dbReference>
<accession>A0A9D4IDE1</accession>
<evidence type="ECO:0000313" key="3">
    <source>
        <dbReference type="Proteomes" id="UP000828390"/>
    </source>
</evidence>
<dbReference type="Pfam" id="PF25163">
    <property type="entry name" value="UBA_RNF31"/>
    <property type="match status" value="1"/>
</dbReference>
<sequence length="105" mass="12647">MVFIEGKLKSWDRAEMVIRILDEDLKEDDGNQTWTLEDIIDAVRNCVGDHRSTLVYLNQECQLCFCLYPMSKVIFNSVYWRLCVWFIEFNALMQRTNRPLIKMYR</sequence>
<keyword evidence="3" id="KW-1185">Reference proteome</keyword>